<dbReference type="Proteomes" id="UP000028045">
    <property type="component" value="Unassembled WGS sequence"/>
</dbReference>
<dbReference type="Gene3D" id="3.40.309.10">
    <property type="entry name" value="Aldehyde Dehydrogenase, Chain A, domain 2"/>
    <property type="match status" value="1"/>
</dbReference>
<dbReference type="PANTHER" id="PTHR43353">
    <property type="entry name" value="SUCCINATE-SEMIALDEHYDE DEHYDROGENASE, MITOCHONDRIAL"/>
    <property type="match status" value="1"/>
</dbReference>
<dbReference type="Gene3D" id="3.40.605.10">
    <property type="entry name" value="Aldehyde Dehydrogenase, Chain A, domain 1"/>
    <property type="match status" value="1"/>
</dbReference>
<dbReference type="EMBL" id="KL647405">
    <property type="protein sequence ID" value="KEY74976.1"/>
    <property type="molecule type" value="Genomic_DNA"/>
</dbReference>
<proteinExistence type="predicted"/>
<keyword evidence="4" id="KW-1185">Reference proteome</keyword>
<keyword evidence="1" id="KW-0560">Oxidoreductase</keyword>
<dbReference type="InterPro" id="IPR016161">
    <property type="entry name" value="Ald_DH/histidinol_DH"/>
</dbReference>
<evidence type="ECO:0000313" key="3">
    <source>
        <dbReference type="EMBL" id="KEY74976.1"/>
    </source>
</evidence>
<dbReference type="HOGENOM" id="CLU_005391_1_0_1"/>
<sequence length="508" mass="55320">MNSLRCFQRSYRQRRVLTTGFAAAKRGVSTTATVPLIINGKDVVTDETCDVISPITGKHVWSFSSATESHVDEAIENAQKAFPSWSQTKVAHRRDLLLTAADILHRRQPELGEYAHHEIGADKSFQDFIIGLSIDALRDTAGRISGAMQGSLPESNLPGMKAMVLKKPYGVNVGIAPWNAPFNLGLRSVLFALATGNTAILKGSEYTPRCYWAIADVFREAGLPDGCLNLILHSPAVGGKITKRLVEHPHTKKINFTGSTRVGSIIAEMAGKHLKPVLMELGGKASAVVLKDADLELAAQHCAHGAFLNAGQICMSTERILVDQSIASEFEGILTRTIREIFGSPESTPMLVTAASAKRNRGLIANAVENGAKEIKIFNDGYEPTVETHMRPVVLKGIESNMDLYANESFGPSVSFFTFKSEEEAIKLANDTEYGLSASVFTEDLKAGFRVAEQLESGAVHINSMTVHDESPLPHGGVKKSGFGRFNGYQGLDEFLYYKTVTWMDKCT</sequence>
<dbReference type="GO" id="GO:0009450">
    <property type="term" value="P:gamma-aminobutyric acid catabolic process"/>
    <property type="evidence" value="ECO:0007669"/>
    <property type="project" value="TreeGrafter"/>
</dbReference>
<dbReference type="PANTHER" id="PTHR43353:SF6">
    <property type="entry name" value="CYTOPLASMIC ALDEHYDE DEHYDROGENASE (EUROFUNG)"/>
    <property type="match status" value="1"/>
</dbReference>
<evidence type="ECO:0000256" key="1">
    <source>
        <dbReference type="ARBA" id="ARBA00023002"/>
    </source>
</evidence>
<reference evidence="3 4" key="1">
    <citation type="journal article" date="2014" name="BMC Genomics">
        <title>Comparative genome sequencing reveals chemotype-specific gene clusters in the toxigenic black mold Stachybotrys.</title>
        <authorList>
            <person name="Semeiks J."/>
            <person name="Borek D."/>
            <person name="Otwinowski Z."/>
            <person name="Grishin N.V."/>
        </authorList>
    </citation>
    <scope>NUCLEOTIDE SEQUENCE [LARGE SCALE GENOMIC DNA]</scope>
    <source>
        <strain evidence="4">CBS 109288 / IBT 7711</strain>
    </source>
</reference>
<accession>A0A084BBP7</accession>
<gene>
    <name evidence="3" type="ORF">S7711_01323</name>
</gene>
<dbReference type="InterPro" id="IPR050740">
    <property type="entry name" value="Aldehyde_DH_Superfamily"/>
</dbReference>
<dbReference type="SUPFAM" id="SSF53720">
    <property type="entry name" value="ALDH-like"/>
    <property type="match status" value="1"/>
</dbReference>
<evidence type="ECO:0000313" key="4">
    <source>
        <dbReference type="Proteomes" id="UP000028045"/>
    </source>
</evidence>
<feature type="domain" description="Aldehyde dehydrogenase" evidence="2">
    <location>
        <begin position="47"/>
        <end position="501"/>
    </location>
</feature>
<dbReference type="InterPro" id="IPR015590">
    <property type="entry name" value="Aldehyde_DH_dom"/>
</dbReference>
<dbReference type="GO" id="GO:0004777">
    <property type="term" value="F:succinate-semialdehyde dehydrogenase (NAD+) activity"/>
    <property type="evidence" value="ECO:0007669"/>
    <property type="project" value="TreeGrafter"/>
</dbReference>
<dbReference type="OrthoDB" id="310895at2759"/>
<dbReference type="AlphaFoldDB" id="A0A084BBP7"/>
<organism evidence="3 4">
    <name type="scientific">Stachybotrys chartarum (strain CBS 109288 / IBT 7711)</name>
    <name type="common">Toxic black mold</name>
    <name type="synonym">Stilbospora chartarum</name>
    <dbReference type="NCBI Taxonomy" id="1280523"/>
    <lineage>
        <taxon>Eukaryota</taxon>
        <taxon>Fungi</taxon>
        <taxon>Dikarya</taxon>
        <taxon>Ascomycota</taxon>
        <taxon>Pezizomycotina</taxon>
        <taxon>Sordariomycetes</taxon>
        <taxon>Hypocreomycetidae</taxon>
        <taxon>Hypocreales</taxon>
        <taxon>Stachybotryaceae</taxon>
        <taxon>Stachybotrys</taxon>
    </lineage>
</organism>
<protein>
    <recommendedName>
        <fullName evidence="2">Aldehyde dehydrogenase domain-containing protein</fullName>
    </recommendedName>
</protein>
<dbReference type="InterPro" id="IPR016162">
    <property type="entry name" value="Ald_DH_N"/>
</dbReference>
<dbReference type="InterPro" id="IPR016163">
    <property type="entry name" value="Ald_DH_C"/>
</dbReference>
<dbReference type="Pfam" id="PF00171">
    <property type="entry name" value="Aldedh"/>
    <property type="match status" value="1"/>
</dbReference>
<dbReference type="CDD" id="cd07105">
    <property type="entry name" value="ALDH_SaliADH"/>
    <property type="match status" value="1"/>
</dbReference>
<name>A0A084BBP7_STACB</name>
<evidence type="ECO:0000259" key="2">
    <source>
        <dbReference type="Pfam" id="PF00171"/>
    </source>
</evidence>